<dbReference type="RefSeq" id="WP_043872800.1">
    <property type="nucleotide sequence ID" value="NZ_CCVW01000001.1"/>
</dbReference>
<evidence type="ECO:0000313" key="9">
    <source>
        <dbReference type="Proteomes" id="UP000044071"/>
    </source>
</evidence>
<accession>A0A078KTC9</accession>
<evidence type="ECO:0000256" key="5">
    <source>
        <dbReference type="ARBA" id="ARBA00022764"/>
    </source>
</evidence>
<evidence type="ECO:0000313" key="8">
    <source>
        <dbReference type="EMBL" id="CDZ76217.1"/>
    </source>
</evidence>
<gene>
    <name evidence="8" type="ORF">BN59_00484</name>
</gene>
<evidence type="ECO:0000256" key="6">
    <source>
        <dbReference type="ARBA" id="ARBA00022841"/>
    </source>
</evidence>
<keyword evidence="3" id="KW-0808">Transferase</keyword>
<sequence length="393" mass="44550">MNHFFERLKFLMPIALVLLLLVPLVQFATHIYSERKPLYGYTPPIKEKPANLTAAFFNKKLQPWIEQYFNTHLGFRAYLIRSYNELNFKLFRETSNAQIPIFATKGRGLYISDTVNNLNVNILNKDALEKQYQAEAKELLKVQTALAAQGKFFEVVIATSKAYAYPEELGSRYLVGGSANVFTRVADFAQILKRSGVNVVDSGPILRDLIHRTGVETHPVSGVHWNRYSGCVIASKILEDSRSLFSDIAKINCGAEQRIWPNLFMIDTDGYQLLNVWSKMGLLRKTTIPTVKGLTKDALRPKIVFIGDSFSDQINEAWKDADILSSITRSNYFQTYQESTAENGTVTKDQNIGEQVMAAIAKSDIVVLEMVDYNVPRHGYGFADYFIKHYADL</sequence>
<name>A0A078KTC9_9GAMM</name>
<protein>
    <recommendedName>
        <fullName evidence="7">AlgX/AlgJ SGNH hydrolase-like domain-containing protein</fullName>
    </recommendedName>
</protein>
<keyword evidence="6" id="KW-0016">Alginate biosynthesis</keyword>
<keyword evidence="5" id="KW-0574">Periplasm</keyword>
<comment type="subcellular location">
    <subcellularLocation>
        <location evidence="1">Periplasm</location>
    </subcellularLocation>
</comment>
<dbReference type="GO" id="GO:0042121">
    <property type="term" value="P:alginic acid biosynthetic process"/>
    <property type="evidence" value="ECO:0007669"/>
    <property type="project" value="UniProtKB-KW"/>
</dbReference>
<dbReference type="GO" id="GO:0016740">
    <property type="term" value="F:transferase activity"/>
    <property type="evidence" value="ECO:0007669"/>
    <property type="project" value="UniProtKB-KW"/>
</dbReference>
<evidence type="ECO:0000256" key="2">
    <source>
        <dbReference type="ARBA" id="ARBA00005182"/>
    </source>
</evidence>
<proteinExistence type="predicted"/>
<dbReference type="STRING" id="1034943.BN59_00484"/>
<comment type="pathway">
    <text evidence="2">Glycan biosynthesis; alginate biosynthesis.</text>
</comment>
<dbReference type="AlphaFoldDB" id="A0A078KTC9"/>
<dbReference type="GO" id="GO:0042597">
    <property type="term" value="C:periplasmic space"/>
    <property type="evidence" value="ECO:0007669"/>
    <property type="project" value="UniProtKB-SubCell"/>
</dbReference>
<evidence type="ECO:0000256" key="1">
    <source>
        <dbReference type="ARBA" id="ARBA00004418"/>
    </source>
</evidence>
<reference evidence="8 9" key="1">
    <citation type="submission" date="2014-06" db="EMBL/GenBank/DDBJ databases">
        <authorList>
            <person name="Urmite Genomes Urmite Genomes"/>
        </authorList>
    </citation>
    <scope>NUCLEOTIDE SEQUENCE [LARGE SCALE GENOMIC DNA]</scope>
</reference>
<evidence type="ECO:0000256" key="3">
    <source>
        <dbReference type="ARBA" id="ARBA00022679"/>
    </source>
</evidence>
<dbReference type="EMBL" id="CCSB01000001">
    <property type="protein sequence ID" value="CDZ76217.1"/>
    <property type="molecule type" value="Genomic_DNA"/>
</dbReference>
<keyword evidence="4" id="KW-0732">Signal</keyword>
<dbReference type="Pfam" id="PF16822">
    <property type="entry name" value="ALGX"/>
    <property type="match status" value="1"/>
</dbReference>
<dbReference type="OrthoDB" id="175771at2"/>
<keyword evidence="9" id="KW-1185">Reference proteome</keyword>
<evidence type="ECO:0000256" key="4">
    <source>
        <dbReference type="ARBA" id="ARBA00022729"/>
    </source>
</evidence>
<dbReference type="InterPro" id="IPR031811">
    <property type="entry name" value="ALGX/ALGJ_SGNH-like"/>
</dbReference>
<feature type="domain" description="AlgX/AlgJ SGNH hydrolase-like" evidence="7">
    <location>
        <begin position="127"/>
        <end position="313"/>
    </location>
</feature>
<organism evidence="8 9">
    <name type="scientific">Legionella massiliensis</name>
    <dbReference type="NCBI Taxonomy" id="1034943"/>
    <lineage>
        <taxon>Bacteria</taxon>
        <taxon>Pseudomonadati</taxon>
        <taxon>Pseudomonadota</taxon>
        <taxon>Gammaproteobacteria</taxon>
        <taxon>Legionellales</taxon>
        <taxon>Legionellaceae</taxon>
        <taxon>Legionella</taxon>
    </lineage>
</organism>
<evidence type="ECO:0000259" key="7">
    <source>
        <dbReference type="Pfam" id="PF16822"/>
    </source>
</evidence>
<dbReference type="Proteomes" id="UP000044071">
    <property type="component" value="Unassembled WGS sequence"/>
</dbReference>